<sequence length="783" mass="90840">MQLTEVESTFSKTYFSDGKRRIDFILVYKHSTVSAQEKEYIKTYISNLENKGLHFEMSEGIKDDTLMFVKVHGPKKLLTNYAEALGVPLACTSLYYQVESTTKYEIMKTDITNPNSITFSRALKSLKGEKPSRISTMERAIVINKLLNTTQFGPDEFECGISKLIKKKIFIAAYPLHAGNWRWTEEGHLTKLQLLAEFWARLSMWYKEQPLNLIKMYFGSEVAVYFAFCGFYNRMLIHASIVGILCVFYGIFTTHHWNYNITKELCSSDLKICPPYFTLHNWKFTYLKQYCGYAKAMCVFDNTGTVVFAFCMAFWGTVFLYQWKRYYTTLSLHWNIQNEEDVEDISKQRQEILRNPTLVTIKNNAITVIVCLAMMLIVLTAIFGTIIYRLTVTDLINASNVKILKNNTSFFTMTTGSLLSVMFMKVFNKWYGKISIWLTENENPKTQEQFDKSYIHKRFLLSFVNNYATMVYISFVKGKLYTYPGEKGSWILTHFHADICHPAGCIMGICIQLAFVMLFKSLVGNIYSAMMPACKKRLKWGISQSTNEDLPRWEQDFELREVERYFLVGEYMEIVMQYGFVTFFAAAFPLAPLCALINNILELRTDAHKYVRICRRPVPICTGSMNVWINLLKAMSSMSIISNAFIIAFTSNIVKRELYRAKHDYMLKGFINSTLSVFDPKDLKGNFTHSDLEMCYYRGERNSPGTPDQYKLSGQFWLELSVRFIVAIFFEHIMLMFTGILSSMMPNVTPLVKMELKHQNIELKQKQMKADKNVPRGTNVFKE</sequence>
<accession>A0A5N4AYU9</accession>
<evidence type="ECO:0000256" key="5">
    <source>
        <dbReference type="ARBA" id="ARBA00022989"/>
    </source>
</evidence>
<name>A0A5N4AYU9_PHOPY</name>
<evidence type="ECO:0000259" key="10">
    <source>
        <dbReference type="Pfam" id="PF16178"/>
    </source>
</evidence>
<organism evidence="11 12">
    <name type="scientific">Photinus pyralis</name>
    <name type="common">Common eastern firefly</name>
    <name type="synonym">Lampyris pyralis</name>
    <dbReference type="NCBI Taxonomy" id="7054"/>
    <lineage>
        <taxon>Eukaryota</taxon>
        <taxon>Metazoa</taxon>
        <taxon>Ecdysozoa</taxon>
        <taxon>Arthropoda</taxon>
        <taxon>Hexapoda</taxon>
        <taxon>Insecta</taxon>
        <taxon>Pterygota</taxon>
        <taxon>Neoptera</taxon>
        <taxon>Endopterygota</taxon>
        <taxon>Coleoptera</taxon>
        <taxon>Polyphaga</taxon>
        <taxon>Elateriformia</taxon>
        <taxon>Elateroidea</taxon>
        <taxon>Lampyridae</taxon>
        <taxon>Lampyrinae</taxon>
        <taxon>Photinus</taxon>
    </lineage>
</organism>
<comment type="subcellular location">
    <subcellularLocation>
        <location evidence="1">Cell membrane</location>
        <topology evidence="1">Multi-pass membrane protein</topology>
    </subcellularLocation>
    <subcellularLocation>
        <location evidence="8">Membrane</location>
        <topology evidence="8">Multi-pass membrane protein</topology>
    </subcellularLocation>
</comment>
<evidence type="ECO:0000313" key="12">
    <source>
        <dbReference type="Proteomes" id="UP000327044"/>
    </source>
</evidence>
<keyword evidence="6 8" id="KW-0472">Membrane</keyword>
<dbReference type="PANTHER" id="PTHR12308">
    <property type="entry name" value="ANOCTAMIN"/>
    <property type="match status" value="1"/>
</dbReference>
<proteinExistence type="inferred from homology"/>
<dbReference type="InterPro" id="IPR049452">
    <property type="entry name" value="Anoctamin_TM"/>
</dbReference>
<feature type="transmembrane region" description="Helical" evidence="8">
    <location>
        <begin position="235"/>
        <end position="252"/>
    </location>
</feature>
<feature type="transmembrane region" description="Helical" evidence="8">
    <location>
        <begin position="634"/>
        <end position="654"/>
    </location>
</feature>
<dbReference type="InterPro" id="IPR032394">
    <property type="entry name" value="Anoct_dimer"/>
</dbReference>
<dbReference type="Pfam" id="PF04547">
    <property type="entry name" value="Anoctamin"/>
    <property type="match status" value="1"/>
</dbReference>
<reference evidence="11 12" key="1">
    <citation type="journal article" date="2018" name="Elife">
        <title>Firefly genomes illuminate parallel origins of bioluminescence in beetles.</title>
        <authorList>
            <person name="Fallon T.R."/>
            <person name="Lower S.E."/>
            <person name="Chang C.H."/>
            <person name="Bessho-Uehara M."/>
            <person name="Martin G.J."/>
            <person name="Bewick A.J."/>
            <person name="Behringer M."/>
            <person name="Debat H.J."/>
            <person name="Wong I."/>
            <person name="Day J.C."/>
            <person name="Suvorov A."/>
            <person name="Silva C.J."/>
            <person name="Stanger-Hall K.F."/>
            <person name="Hall D.W."/>
            <person name="Schmitz R.J."/>
            <person name="Nelson D.R."/>
            <person name="Lewis S.M."/>
            <person name="Shigenobu S."/>
            <person name="Bybee S.M."/>
            <person name="Larracuente A.M."/>
            <person name="Oba Y."/>
            <person name="Weng J.K."/>
        </authorList>
    </citation>
    <scope>NUCLEOTIDE SEQUENCE [LARGE SCALE GENOMIC DNA]</scope>
    <source>
        <strain evidence="11">1611_PpyrPB1</strain>
        <tissue evidence="11">Whole body</tissue>
    </source>
</reference>
<dbReference type="Pfam" id="PF16178">
    <property type="entry name" value="Anoct_dimer"/>
    <property type="match status" value="1"/>
</dbReference>
<dbReference type="GO" id="GO:0005886">
    <property type="term" value="C:plasma membrane"/>
    <property type="evidence" value="ECO:0007669"/>
    <property type="project" value="UniProtKB-SubCell"/>
</dbReference>
<evidence type="ECO:0000256" key="8">
    <source>
        <dbReference type="RuleBase" id="RU280814"/>
    </source>
</evidence>
<keyword evidence="3" id="KW-1003">Cell membrane</keyword>
<feature type="transmembrane region" description="Helical" evidence="8">
    <location>
        <begin position="580"/>
        <end position="601"/>
    </location>
</feature>
<evidence type="ECO:0000256" key="6">
    <source>
        <dbReference type="ARBA" id="ARBA00023136"/>
    </source>
</evidence>
<dbReference type="EMBL" id="VVIM01000002">
    <property type="protein sequence ID" value="KAB0802428.1"/>
    <property type="molecule type" value="Genomic_DNA"/>
</dbReference>
<evidence type="ECO:0000256" key="4">
    <source>
        <dbReference type="ARBA" id="ARBA00022692"/>
    </source>
</evidence>
<dbReference type="InterPro" id="IPR007632">
    <property type="entry name" value="Anoctamin"/>
</dbReference>
<keyword evidence="7" id="KW-0325">Glycoprotein</keyword>
<evidence type="ECO:0000259" key="9">
    <source>
        <dbReference type="Pfam" id="PF04547"/>
    </source>
</evidence>
<comment type="similarity">
    <text evidence="2 8">Belongs to the anoctamin family.</text>
</comment>
<feature type="transmembrane region" description="Helical" evidence="8">
    <location>
        <begin position="459"/>
        <end position="481"/>
    </location>
</feature>
<keyword evidence="5 8" id="KW-1133">Transmembrane helix</keyword>
<keyword evidence="12" id="KW-1185">Reference proteome</keyword>
<evidence type="ECO:0000313" key="11">
    <source>
        <dbReference type="EMBL" id="KAB0802428.1"/>
    </source>
</evidence>
<evidence type="ECO:0000256" key="3">
    <source>
        <dbReference type="ARBA" id="ARBA00022475"/>
    </source>
</evidence>
<feature type="transmembrane region" description="Helical" evidence="8">
    <location>
        <begin position="364"/>
        <end position="388"/>
    </location>
</feature>
<feature type="domain" description="Anoctamin dimerisation" evidence="10">
    <location>
        <begin position="14"/>
        <end position="211"/>
    </location>
</feature>
<evidence type="ECO:0000256" key="2">
    <source>
        <dbReference type="ARBA" id="ARBA00009671"/>
    </source>
</evidence>
<dbReference type="InParanoid" id="A0A5N4AYU9"/>
<dbReference type="PANTHER" id="PTHR12308:SF84">
    <property type="entry name" value="ANOCTAMIN"/>
    <property type="match status" value="1"/>
</dbReference>
<feature type="domain" description="Anoctamin transmembrane" evidence="9">
    <location>
        <begin position="214"/>
        <end position="758"/>
    </location>
</feature>
<comment type="caution">
    <text evidence="11">The sequence shown here is derived from an EMBL/GenBank/DDBJ whole genome shotgun (WGS) entry which is preliminary data.</text>
</comment>
<dbReference type="GO" id="GO:0005254">
    <property type="term" value="F:chloride channel activity"/>
    <property type="evidence" value="ECO:0007669"/>
    <property type="project" value="TreeGrafter"/>
</dbReference>
<protein>
    <recommendedName>
        <fullName evidence="8">Anoctamin</fullName>
    </recommendedName>
</protein>
<keyword evidence="4 8" id="KW-0812">Transmembrane</keyword>
<evidence type="ECO:0000256" key="7">
    <source>
        <dbReference type="ARBA" id="ARBA00023180"/>
    </source>
</evidence>
<feature type="transmembrane region" description="Helical" evidence="8">
    <location>
        <begin position="501"/>
        <end position="527"/>
    </location>
</feature>
<dbReference type="Proteomes" id="UP000327044">
    <property type="component" value="Unassembled WGS sequence"/>
</dbReference>
<feature type="transmembrane region" description="Helical" evidence="8">
    <location>
        <begin position="305"/>
        <end position="323"/>
    </location>
</feature>
<gene>
    <name evidence="11" type="ORF">PPYR_04614</name>
</gene>
<dbReference type="GO" id="GO:0046983">
    <property type="term" value="F:protein dimerization activity"/>
    <property type="evidence" value="ECO:0007669"/>
    <property type="project" value="InterPro"/>
</dbReference>
<feature type="transmembrane region" description="Helical" evidence="8">
    <location>
        <begin position="720"/>
        <end position="741"/>
    </location>
</feature>
<dbReference type="AlphaFoldDB" id="A0A5N4AYU9"/>
<evidence type="ECO:0000256" key="1">
    <source>
        <dbReference type="ARBA" id="ARBA00004651"/>
    </source>
</evidence>